<proteinExistence type="inferred from homology"/>
<sequence length="84" mass="9657">MALSRHINAEEVTEWCKEHPHRKHTGQEGRQTLHQSCIPSEAAYQLLHDETALDGNPLLNFASFVHTWMSEHANKLITENLRSI</sequence>
<comment type="caution">
    <text evidence="2">The sequence shown here is derived from an EMBL/GenBank/DDBJ whole genome shotgun (WGS) entry which is preliminary data.</text>
</comment>
<dbReference type="EMBL" id="JARKIE010000025">
    <property type="protein sequence ID" value="KAJ7698736.1"/>
    <property type="molecule type" value="Genomic_DNA"/>
</dbReference>
<protein>
    <submittedName>
        <fullName evidence="2">Uncharacterized protein</fullName>
    </submittedName>
</protein>
<accession>A0AAD7DTH9</accession>
<keyword evidence="3" id="KW-1185">Reference proteome</keyword>
<dbReference type="PANTHER" id="PTHR43321:SF3">
    <property type="entry name" value="GLUTAMATE DECARBOXYLASE"/>
    <property type="match status" value="1"/>
</dbReference>
<evidence type="ECO:0000313" key="2">
    <source>
        <dbReference type="EMBL" id="KAJ7698736.1"/>
    </source>
</evidence>
<dbReference type="Proteomes" id="UP001221757">
    <property type="component" value="Unassembled WGS sequence"/>
</dbReference>
<dbReference type="InterPro" id="IPR010107">
    <property type="entry name" value="Glutamate_decarboxylase"/>
</dbReference>
<gene>
    <name evidence="2" type="ORF">B0H17DRAFT_1196831</name>
</gene>
<evidence type="ECO:0000256" key="1">
    <source>
        <dbReference type="ARBA" id="ARBA00009533"/>
    </source>
</evidence>
<dbReference type="GO" id="GO:0030170">
    <property type="term" value="F:pyridoxal phosphate binding"/>
    <property type="evidence" value="ECO:0007669"/>
    <property type="project" value="InterPro"/>
</dbReference>
<dbReference type="Gene3D" id="4.10.280.50">
    <property type="match status" value="1"/>
</dbReference>
<organism evidence="2 3">
    <name type="scientific">Mycena rosella</name>
    <name type="common">Pink bonnet</name>
    <name type="synonym">Agaricus rosellus</name>
    <dbReference type="NCBI Taxonomy" id="1033263"/>
    <lineage>
        <taxon>Eukaryota</taxon>
        <taxon>Fungi</taxon>
        <taxon>Dikarya</taxon>
        <taxon>Basidiomycota</taxon>
        <taxon>Agaricomycotina</taxon>
        <taxon>Agaricomycetes</taxon>
        <taxon>Agaricomycetidae</taxon>
        <taxon>Agaricales</taxon>
        <taxon>Marasmiineae</taxon>
        <taxon>Mycenaceae</taxon>
        <taxon>Mycena</taxon>
    </lineage>
</organism>
<evidence type="ECO:0000313" key="3">
    <source>
        <dbReference type="Proteomes" id="UP001221757"/>
    </source>
</evidence>
<dbReference type="PANTHER" id="PTHR43321">
    <property type="entry name" value="GLUTAMATE DECARBOXYLASE"/>
    <property type="match status" value="1"/>
</dbReference>
<dbReference type="GO" id="GO:0006538">
    <property type="term" value="P:L-glutamate catabolic process"/>
    <property type="evidence" value="ECO:0007669"/>
    <property type="project" value="TreeGrafter"/>
</dbReference>
<dbReference type="GO" id="GO:0005829">
    <property type="term" value="C:cytosol"/>
    <property type="evidence" value="ECO:0007669"/>
    <property type="project" value="TreeGrafter"/>
</dbReference>
<comment type="similarity">
    <text evidence="1">Belongs to the group II decarboxylase family.</text>
</comment>
<dbReference type="AlphaFoldDB" id="A0AAD7DTH9"/>
<reference evidence="2" key="1">
    <citation type="submission" date="2023-03" db="EMBL/GenBank/DDBJ databases">
        <title>Massive genome expansion in bonnet fungi (Mycena s.s.) driven by repeated elements and novel gene families across ecological guilds.</title>
        <authorList>
            <consortium name="Lawrence Berkeley National Laboratory"/>
            <person name="Harder C.B."/>
            <person name="Miyauchi S."/>
            <person name="Viragh M."/>
            <person name="Kuo A."/>
            <person name="Thoen E."/>
            <person name="Andreopoulos B."/>
            <person name="Lu D."/>
            <person name="Skrede I."/>
            <person name="Drula E."/>
            <person name="Henrissat B."/>
            <person name="Morin E."/>
            <person name="Kohler A."/>
            <person name="Barry K."/>
            <person name="LaButti K."/>
            <person name="Morin E."/>
            <person name="Salamov A."/>
            <person name="Lipzen A."/>
            <person name="Mereny Z."/>
            <person name="Hegedus B."/>
            <person name="Baldrian P."/>
            <person name="Stursova M."/>
            <person name="Weitz H."/>
            <person name="Taylor A."/>
            <person name="Grigoriev I.V."/>
            <person name="Nagy L.G."/>
            <person name="Martin F."/>
            <person name="Kauserud H."/>
        </authorList>
    </citation>
    <scope>NUCLEOTIDE SEQUENCE</scope>
    <source>
        <strain evidence="2">CBHHK067</strain>
    </source>
</reference>
<name>A0AAD7DTH9_MYCRO</name>
<dbReference type="GO" id="GO:0004351">
    <property type="term" value="F:glutamate decarboxylase activity"/>
    <property type="evidence" value="ECO:0007669"/>
    <property type="project" value="InterPro"/>
</dbReference>